<evidence type="ECO:0008006" key="3">
    <source>
        <dbReference type="Google" id="ProtNLM"/>
    </source>
</evidence>
<dbReference type="AlphaFoldDB" id="A0A0T5VNG8"/>
<dbReference type="InterPro" id="IPR011990">
    <property type="entry name" value="TPR-like_helical_dom_sf"/>
</dbReference>
<dbReference type="EMBL" id="LMZQ01000010">
    <property type="protein sequence ID" value="KRT15368.1"/>
    <property type="molecule type" value="Genomic_DNA"/>
</dbReference>
<keyword evidence="2" id="KW-1185">Reference proteome</keyword>
<accession>A0A0T5VNG8</accession>
<dbReference type="InterPro" id="IPR027417">
    <property type="entry name" value="P-loop_NTPase"/>
</dbReference>
<comment type="caution">
    <text evidence="1">The sequence shown here is derived from an EMBL/GenBank/DDBJ whole genome shotgun (WGS) entry which is preliminary data.</text>
</comment>
<reference evidence="1 2" key="1">
    <citation type="submission" date="2015-11" db="EMBL/GenBank/DDBJ databases">
        <title>Sequence of Pedobacter ginsenosidimutans.</title>
        <authorList>
            <person name="Carson E."/>
            <person name="Keyser V."/>
            <person name="Newman J."/>
            <person name="Miller J."/>
        </authorList>
    </citation>
    <scope>NUCLEOTIDE SEQUENCE [LARGE SCALE GENOMIC DNA]</scope>
    <source>
        <strain evidence="1 2">KACC 14530</strain>
    </source>
</reference>
<sequence length="863" mass="100988">MNANDLLIELRKFVLIKSGLRNIDPAHCKIISEYVFQETKNYVSETTIKRFFGFANTLHKFSLFTLNSLSQYIGYNDWDSFCKDKENQTTSVQSIWQDLKLKAHAITEISLIANKNNSGVPFNATANRSFFYPDFDYFLKNNYQFTTISAQPGQGKSILLAHMVEYFFLSENALYKNDIVLLVNSSSINTIIQNGETLKDWFLKEFKFGSLTELISFFKKNPEKREGRFIIIVDGIDEHLARSNYFKVFIDFLYSIEENNFVKLAFGLRTNSWINLQPAIYGSASLTKAWYTGLFYDEETLSNVPSLNVDEVLYTLSNIENKIINRADVSFPLLNQFKTPFWLQVYFKLKDENHHLELNNPLLRYELINYFLEKRVFLAKKSTEKVFLLKKISDSISEGNKKLRVSKEKILSYINCYPDAYEELLHAGIIIEEKRLSTAIPTEIVRFLNDDIYTYFLFIQLTDKFEYRPCKSFFEHILNSFPGRTSLRDYILNWAIRFCITRNEIAALKNIFRLPFTNSEKNSAFDFICYVSKYELGKPNSNFNKLSIGVDFIDIMATGRTMSNLYKETIKTISENVLNEDIQIMLHVIECNVNLIDVDKVALANTMQLLKRNYKRLNELFPINPYDLILYFYNNLVNKPNESKTLEDKIIKLCQEIDQSKPQKNEEITSAEILSYRLVLITLFSQKSYAECHRFIMAILSKYPNIFYVRYSVFSPFLLLHLGQTYIKLNYFKKAQRIIQFVDKIISSDYTYYTNFILASFSVFKANFYNATHNYEQALVETNIGLGITGKNDFKMFEIALLLSKIDTLKHTEESEEVSNVIKELLNFLTVHKLSMPDYSNLSSHEFEHTFKILKSYRRHQNL</sequence>
<dbReference type="Proteomes" id="UP000051950">
    <property type="component" value="Unassembled WGS sequence"/>
</dbReference>
<protein>
    <recommendedName>
        <fullName evidence="3">NACHT domain-containing protein</fullName>
    </recommendedName>
</protein>
<evidence type="ECO:0000313" key="2">
    <source>
        <dbReference type="Proteomes" id="UP000051950"/>
    </source>
</evidence>
<proteinExistence type="predicted"/>
<dbReference type="OrthoDB" id="956377at2"/>
<gene>
    <name evidence="1" type="ORF">ASU31_15190</name>
</gene>
<dbReference type="STRING" id="687842.ASU31_15190"/>
<dbReference type="RefSeq" id="WP_057933134.1">
    <property type="nucleotide sequence ID" value="NZ_LMZQ01000010.1"/>
</dbReference>
<organism evidence="1 2">
    <name type="scientific">Pedobacter ginsenosidimutans</name>
    <dbReference type="NCBI Taxonomy" id="687842"/>
    <lineage>
        <taxon>Bacteria</taxon>
        <taxon>Pseudomonadati</taxon>
        <taxon>Bacteroidota</taxon>
        <taxon>Sphingobacteriia</taxon>
        <taxon>Sphingobacteriales</taxon>
        <taxon>Sphingobacteriaceae</taxon>
        <taxon>Pedobacter</taxon>
    </lineage>
</organism>
<dbReference type="Gene3D" id="3.40.50.300">
    <property type="entry name" value="P-loop containing nucleotide triphosphate hydrolases"/>
    <property type="match status" value="1"/>
</dbReference>
<name>A0A0T5VNG8_9SPHI</name>
<evidence type="ECO:0000313" key="1">
    <source>
        <dbReference type="EMBL" id="KRT15368.1"/>
    </source>
</evidence>
<dbReference type="SUPFAM" id="SSF48452">
    <property type="entry name" value="TPR-like"/>
    <property type="match status" value="1"/>
</dbReference>